<dbReference type="OrthoDB" id="3128161at2759"/>
<protein>
    <submittedName>
        <fullName evidence="1">Uncharacterized protein</fullName>
    </submittedName>
</protein>
<proteinExistence type="predicted"/>
<organism evidence="1 2">
    <name type="scientific">Ephemerocybe angulata</name>
    <dbReference type="NCBI Taxonomy" id="980116"/>
    <lineage>
        <taxon>Eukaryota</taxon>
        <taxon>Fungi</taxon>
        <taxon>Dikarya</taxon>
        <taxon>Basidiomycota</taxon>
        <taxon>Agaricomycotina</taxon>
        <taxon>Agaricomycetes</taxon>
        <taxon>Agaricomycetidae</taxon>
        <taxon>Agaricales</taxon>
        <taxon>Agaricineae</taxon>
        <taxon>Psathyrellaceae</taxon>
        <taxon>Ephemerocybe</taxon>
    </lineage>
</organism>
<comment type="caution">
    <text evidence="1">The sequence shown here is derived from an EMBL/GenBank/DDBJ whole genome shotgun (WGS) entry which is preliminary data.</text>
</comment>
<accession>A0A8H6HUE9</accession>
<keyword evidence="2" id="KW-1185">Reference proteome</keyword>
<name>A0A8H6HUE9_9AGAR</name>
<sequence>MSANRNGRGLEYNILELFIIPYPVSPSCDHHGSHRSTLSMGRDDPELYAVRTLICGTGECKEKTSSLTAEQRAVFDSGLEVMVATIRAMQDAVGYDDYSTLVANSSSTSSTANDVAANSAVGTTDRVIAASSNPLANETAPAIPRAIDLTLSPAKSTFVTFVKPTSVSTSTMPGGSAAVASSSTAMSPAPPGTAWVSEGVLHGPIHINQPPNPLKREGSIIDLTVSPYMSPDPKGKRARRF</sequence>
<reference evidence="1 2" key="1">
    <citation type="submission" date="2020-07" db="EMBL/GenBank/DDBJ databases">
        <title>Comparative genomics of pyrophilous fungi reveals a link between fire events and developmental genes.</title>
        <authorList>
            <consortium name="DOE Joint Genome Institute"/>
            <person name="Steindorff A.S."/>
            <person name="Carver A."/>
            <person name="Calhoun S."/>
            <person name="Stillman K."/>
            <person name="Liu H."/>
            <person name="Lipzen A."/>
            <person name="Pangilinan J."/>
            <person name="Labutti K."/>
            <person name="Bruns T.D."/>
            <person name="Grigoriev I.V."/>
        </authorList>
    </citation>
    <scope>NUCLEOTIDE SEQUENCE [LARGE SCALE GENOMIC DNA]</scope>
    <source>
        <strain evidence="1 2">CBS 144469</strain>
    </source>
</reference>
<dbReference type="Proteomes" id="UP000521943">
    <property type="component" value="Unassembled WGS sequence"/>
</dbReference>
<dbReference type="AlphaFoldDB" id="A0A8H6HUE9"/>
<evidence type="ECO:0000313" key="1">
    <source>
        <dbReference type="EMBL" id="KAF6752517.1"/>
    </source>
</evidence>
<gene>
    <name evidence="1" type="ORF">DFP72DRAFT_1070457</name>
</gene>
<dbReference type="EMBL" id="JACGCI010000044">
    <property type="protein sequence ID" value="KAF6752517.1"/>
    <property type="molecule type" value="Genomic_DNA"/>
</dbReference>
<evidence type="ECO:0000313" key="2">
    <source>
        <dbReference type="Proteomes" id="UP000521943"/>
    </source>
</evidence>